<sequence length="183" mass="20065">MSAQPVLQAFRGPSAAPFRPSHLTVLPIPDCEPTPLPQGERPATPDPRYIQGSLAVDFRREGHDVLFGPQSTSRQVLPDPELWARRLITAILESMDGLRPANQLGRWVAPDLRDQIAQSGVLARQRHQRPGGPLHVRAIRVCEPVDGVAEVAAVIGYRSRVRALALRMSGVDGRWLITALEIG</sequence>
<evidence type="ECO:0000313" key="1">
    <source>
        <dbReference type="EMBL" id="USQ75279.1"/>
    </source>
</evidence>
<name>A0ABY4YET7_9MICO</name>
<evidence type="ECO:0000313" key="2">
    <source>
        <dbReference type="Proteomes" id="UP001056535"/>
    </source>
</evidence>
<keyword evidence="2" id="KW-1185">Reference proteome</keyword>
<accession>A0ABY4YET7</accession>
<dbReference type="Proteomes" id="UP001056535">
    <property type="component" value="Chromosome"/>
</dbReference>
<proteinExistence type="predicted"/>
<dbReference type="Pfam" id="PF20060">
    <property type="entry name" value="DUF6459"/>
    <property type="match status" value="1"/>
</dbReference>
<organism evidence="1 2">
    <name type="scientific">Ornithinimicrobium cryptoxanthini</name>
    <dbReference type="NCBI Taxonomy" id="2934161"/>
    <lineage>
        <taxon>Bacteria</taxon>
        <taxon>Bacillati</taxon>
        <taxon>Actinomycetota</taxon>
        <taxon>Actinomycetes</taxon>
        <taxon>Micrococcales</taxon>
        <taxon>Ornithinimicrobiaceae</taxon>
        <taxon>Ornithinimicrobium</taxon>
    </lineage>
</organism>
<dbReference type="InterPro" id="IPR045596">
    <property type="entry name" value="DUF6459"/>
</dbReference>
<dbReference type="RefSeq" id="WP_252619546.1">
    <property type="nucleotide sequence ID" value="NZ_CP099490.1"/>
</dbReference>
<dbReference type="EMBL" id="CP099490">
    <property type="protein sequence ID" value="USQ75279.1"/>
    <property type="molecule type" value="Genomic_DNA"/>
</dbReference>
<reference evidence="1" key="1">
    <citation type="submission" date="2022-06" db="EMBL/GenBank/DDBJ databases">
        <title>Ornithinimicrobium JY.X270.</title>
        <authorList>
            <person name="Huang Y."/>
        </authorList>
    </citation>
    <scope>NUCLEOTIDE SEQUENCE</scope>
    <source>
        <strain evidence="1">JY.X270</strain>
    </source>
</reference>
<gene>
    <name evidence="1" type="ORF">NF557_11670</name>
</gene>
<protein>
    <submittedName>
        <fullName evidence="1">Rv3235 family protein</fullName>
    </submittedName>
</protein>